<dbReference type="InterPro" id="IPR020846">
    <property type="entry name" value="MFS_dom"/>
</dbReference>
<gene>
    <name evidence="7" type="ORF">METZ01_LOCUS94317</name>
</gene>
<dbReference type="InterPro" id="IPR036259">
    <property type="entry name" value="MFS_trans_sf"/>
</dbReference>
<evidence type="ECO:0000256" key="5">
    <source>
        <dbReference type="SAM" id="Phobius"/>
    </source>
</evidence>
<feature type="transmembrane region" description="Helical" evidence="5">
    <location>
        <begin position="76"/>
        <end position="96"/>
    </location>
</feature>
<keyword evidence="4 5" id="KW-0472">Membrane</keyword>
<keyword evidence="3 5" id="KW-1133">Transmembrane helix</keyword>
<feature type="transmembrane region" description="Helical" evidence="5">
    <location>
        <begin position="21"/>
        <end position="41"/>
    </location>
</feature>
<feature type="transmembrane region" description="Helical" evidence="5">
    <location>
        <begin position="230"/>
        <end position="251"/>
    </location>
</feature>
<feature type="transmembrane region" description="Helical" evidence="5">
    <location>
        <begin position="143"/>
        <end position="162"/>
    </location>
</feature>
<dbReference type="GO" id="GO:0012505">
    <property type="term" value="C:endomembrane system"/>
    <property type="evidence" value="ECO:0007669"/>
    <property type="project" value="UniProtKB-SubCell"/>
</dbReference>
<feature type="transmembrane region" description="Helical" evidence="5">
    <location>
        <begin position="53"/>
        <end position="70"/>
    </location>
</feature>
<feature type="transmembrane region" description="Helical" evidence="5">
    <location>
        <begin position="318"/>
        <end position="344"/>
    </location>
</feature>
<feature type="transmembrane region" description="Helical" evidence="5">
    <location>
        <begin position="258"/>
        <end position="277"/>
    </location>
</feature>
<evidence type="ECO:0000256" key="2">
    <source>
        <dbReference type="ARBA" id="ARBA00022692"/>
    </source>
</evidence>
<evidence type="ECO:0000256" key="4">
    <source>
        <dbReference type="ARBA" id="ARBA00023136"/>
    </source>
</evidence>
<feature type="domain" description="Major facilitator superfamily (MFS) profile" evidence="6">
    <location>
        <begin position="1"/>
        <end position="375"/>
    </location>
</feature>
<organism evidence="7">
    <name type="scientific">marine metagenome</name>
    <dbReference type="NCBI Taxonomy" id="408172"/>
    <lineage>
        <taxon>unclassified sequences</taxon>
        <taxon>metagenomes</taxon>
        <taxon>ecological metagenomes</taxon>
    </lineage>
</organism>
<keyword evidence="2 5" id="KW-0812">Transmembrane</keyword>
<comment type="subcellular location">
    <subcellularLocation>
        <location evidence="1">Endomembrane system</location>
        <topology evidence="1">Multi-pass membrane protein</topology>
    </subcellularLocation>
</comment>
<proteinExistence type="predicted"/>
<dbReference type="Gene3D" id="1.20.1250.20">
    <property type="entry name" value="MFS general substrate transporter like domains"/>
    <property type="match status" value="1"/>
</dbReference>
<dbReference type="PANTHER" id="PTHR23519:SF1">
    <property type="entry name" value="AUTOPHAGY-RELATED PROTEIN 22"/>
    <property type="match status" value="1"/>
</dbReference>
<dbReference type="GO" id="GO:0022857">
    <property type="term" value="F:transmembrane transporter activity"/>
    <property type="evidence" value="ECO:0007669"/>
    <property type="project" value="InterPro"/>
</dbReference>
<accession>A0A381VPL1</accession>
<evidence type="ECO:0000256" key="3">
    <source>
        <dbReference type="ARBA" id="ARBA00022989"/>
    </source>
</evidence>
<feature type="transmembrane region" description="Helical" evidence="5">
    <location>
        <begin position="283"/>
        <end position="306"/>
    </location>
</feature>
<reference evidence="7" key="1">
    <citation type="submission" date="2018-05" db="EMBL/GenBank/DDBJ databases">
        <authorList>
            <person name="Lanie J.A."/>
            <person name="Ng W.-L."/>
            <person name="Kazmierczak K.M."/>
            <person name="Andrzejewski T.M."/>
            <person name="Davidsen T.M."/>
            <person name="Wayne K.J."/>
            <person name="Tettelin H."/>
            <person name="Glass J.I."/>
            <person name="Rusch D."/>
            <person name="Podicherti R."/>
            <person name="Tsui H.-C.T."/>
            <person name="Winkler M.E."/>
        </authorList>
    </citation>
    <scope>NUCLEOTIDE SEQUENCE</scope>
</reference>
<dbReference type="InterPro" id="IPR050495">
    <property type="entry name" value="ATG22/LtaA_families"/>
</dbReference>
<dbReference type="PROSITE" id="PS50850">
    <property type="entry name" value="MFS"/>
    <property type="match status" value="1"/>
</dbReference>
<feature type="transmembrane region" description="Helical" evidence="5">
    <location>
        <begin position="108"/>
        <end position="131"/>
    </location>
</feature>
<dbReference type="AlphaFoldDB" id="A0A381VPL1"/>
<feature type="transmembrane region" description="Helical" evidence="5">
    <location>
        <begin position="193"/>
        <end position="218"/>
    </location>
</feature>
<evidence type="ECO:0000259" key="6">
    <source>
        <dbReference type="PROSITE" id="PS50850"/>
    </source>
</evidence>
<dbReference type="PANTHER" id="PTHR23519">
    <property type="entry name" value="AUTOPHAGY-RELATED PROTEIN 22"/>
    <property type="match status" value="1"/>
</dbReference>
<evidence type="ECO:0000313" key="7">
    <source>
        <dbReference type="EMBL" id="SVA41463.1"/>
    </source>
</evidence>
<name>A0A381VPL1_9ZZZZ</name>
<dbReference type="Pfam" id="PF07690">
    <property type="entry name" value="MFS_1"/>
    <property type="match status" value="1"/>
</dbReference>
<dbReference type="SUPFAM" id="SSF103473">
    <property type="entry name" value="MFS general substrate transporter"/>
    <property type="match status" value="1"/>
</dbReference>
<protein>
    <recommendedName>
        <fullName evidence="6">Major facilitator superfamily (MFS) profile domain-containing protein</fullName>
    </recommendedName>
</protein>
<dbReference type="EMBL" id="UINC01009240">
    <property type="protein sequence ID" value="SVA41463.1"/>
    <property type="molecule type" value="Genomic_DNA"/>
</dbReference>
<evidence type="ECO:0000256" key="1">
    <source>
        <dbReference type="ARBA" id="ARBA00004127"/>
    </source>
</evidence>
<sequence length="386" mass="41934">MNVISLYFALWVTVDHGGQDILYSIALSGSMLAVAISAPVFGTISDQTGRRRFPLILLTIISVFATALIGQASQLWIGLLLFVIANYCYQSALVFYNGMLPSVARQSNVGMISGYGVALGYIGSIAGLSLVEPFVTDGGRSAAFLPTAILFLVFAIPCFLYVKDPSPKPFYVDIGQSFQTLKKTITDASDYHVLLKFFVVHFLILDVVNTIIAFMSVYAHKVIGFDGKQITSFLILSTVFAMLGSLIIGWLVKHKGTVFSYGLVLWIWLTALCLIVISTGETLFWMVGPLAGAGMGGVWVASRAIVVELSPPEKIGEFFGIYSLAGKMASIAGPLLWGSVVWIFQDTQTLKYRAAVGSLLLITIATIFLFNTLKKQIQTNSAQIEQ</sequence>
<dbReference type="InterPro" id="IPR011701">
    <property type="entry name" value="MFS"/>
</dbReference>
<feature type="transmembrane region" description="Helical" evidence="5">
    <location>
        <begin position="350"/>
        <end position="370"/>
    </location>
</feature>